<dbReference type="GO" id="GO:0003964">
    <property type="term" value="F:RNA-directed DNA polymerase activity"/>
    <property type="evidence" value="ECO:0007669"/>
    <property type="project" value="UniProtKB-KW"/>
</dbReference>
<gene>
    <name evidence="4" type="ORF">CTI12_AA035120</name>
</gene>
<comment type="caution">
    <text evidence="4">The sequence shown here is derived from an EMBL/GenBank/DDBJ whole genome shotgun (WGS) entry which is preliminary data.</text>
</comment>
<dbReference type="Pfam" id="PF00078">
    <property type="entry name" value="RVT_1"/>
    <property type="match status" value="1"/>
</dbReference>
<dbReference type="OrthoDB" id="1928766at2759"/>
<dbReference type="EMBL" id="PKPP01000154">
    <property type="protein sequence ID" value="PWA96890.1"/>
    <property type="molecule type" value="Genomic_DNA"/>
</dbReference>
<dbReference type="Gene3D" id="3.30.70.270">
    <property type="match status" value="2"/>
</dbReference>
<dbReference type="AlphaFoldDB" id="A0A2U1QFW5"/>
<feature type="compositionally biased region" description="Polar residues" evidence="1">
    <location>
        <begin position="1069"/>
        <end position="1078"/>
    </location>
</feature>
<dbReference type="SUPFAM" id="SSF56672">
    <property type="entry name" value="DNA/RNA polymerases"/>
    <property type="match status" value="1"/>
</dbReference>
<organism evidence="4 5">
    <name type="scientific">Artemisia annua</name>
    <name type="common">Sweet wormwood</name>
    <dbReference type="NCBI Taxonomy" id="35608"/>
    <lineage>
        <taxon>Eukaryota</taxon>
        <taxon>Viridiplantae</taxon>
        <taxon>Streptophyta</taxon>
        <taxon>Embryophyta</taxon>
        <taxon>Tracheophyta</taxon>
        <taxon>Spermatophyta</taxon>
        <taxon>Magnoliopsida</taxon>
        <taxon>eudicotyledons</taxon>
        <taxon>Gunneridae</taxon>
        <taxon>Pentapetalae</taxon>
        <taxon>asterids</taxon>
        <taxon>campanulids</taxon>
        <taxon>Asterales</taxon>
        <taxon>Asteraceae</taxon>
        <taxon>Asteroideae</taxon>
        <taxon>Anthemideae</taxon>
        <taxon>Artemisiinae</taxon>
        <taxon>Artemisia</taxon>
    </lineage>
</organism>
<reference evidence="4 5" key="1">
    <citation type="journal article" date="2018" name="Mol. Plant">
        <title>The genome of Artemisia annua provides insight into the evolution of Asteraceae family and artemisinin biosynthesis.</title>
        <authorList>
            <person name="Shen Q."/>
            <person name="Zhang L."/>
            <person name="Liao Z."/>
            <person name="Wang S."/>
            <person name="Yan T."/>
            <person name="Shi P."/>
            <person name="Liu M."/>
            <person name="Fu X."/>
            <person name="Pan Q."/>
            <person name="Wang Y."/>
            <person name="Lv Z."/>
            <person name="Lu X."/>
            <person name="Zhang F."/>
            <person name="Jiang W."/>
            <person name="Ma Y."/>
            <person name="Chen M."/>
            <person name="Hao X."/>
            <person name="Li L."/>
            <person name="Tang Y."/>
            <person name="Lv G."/>
            <person name="Zhou Y."/>
            <person name="Sun X."/>
            <person name="Brodelius P.E."/>
            <person name="Rose J.K.C."/>
            <person name="Tang K."/>
        </authorList>
    </citation>
    <scope>NUCLEOTIDE SEQUENCE [LARGE SCALE GENOMIC DNA]</scope>
    <source>
        <strain evidence="5">cv. Huhao1</strain>
        <tissue evidence="4">Leaf</tissue>
    </source>
</reference>
<dbReference type="PANTHER" id="PTHR24559">
    <property type="entry name" value="TRANSPOSON TY3-I GAG-POL POLYPROTEIN"/>
    <property type="match status" value="1"/>
</dbReference>
<dbReference type="PANTHER" id="PTHR24559:SF444">
    <property type="entry name" value="REVERSE TRANSCRIPTASE DOMAIN-CONTAINING PROTEIN"/>
    <property type="match status" value="1"/>
</dbReference>
<feature type="compositionally biased region" description="Polar residues" evidence="1">
    <location>
        <begin position="29"/>
        <end position="38"/>
    </location>
</feature>
<keyword evidence="4" id="KW-0548">Nucleotidyltransferase</keyword>
<evidence type="ECO:0000313" key="5">
    <source>
        <dbReference type="Proteomes" id="UP000245207"/>
    </source>
</evidence>
<evidence type="ECO:0000313" key="4">
    <source>
        <dbReference type="EMBL" id="PWA96890.1"/>
    </source>
</evidence>
<accession>A0A2U1QFW5</accession>
<feature type="region of interest" description="Disordered" evidence="1">
    <location>
        <begin position="469"/>
        <end position="489"/>
    </location>
</feature>
<feature type="region of interest" description="Disordered" evidence="1">
    <location>
        <begin position="1066"/>
        <end position="1087"/>
    </location>
</feature>
<protein>
    <submittedName>
        <fullName evidence="4">Reverse transcriptase domain-containing protein</fullName>
    </submittedName>
</protein>
<proteinExistence type="predicted"/>
<keyword evidence="5" id="KW-1185">Reference proteome</keyword>
<dbReference type="Gene3D" id="3.10.10.10">
    <property type="entry name" value="HIV Type 1 Reverse Transcriptase, subunit A, domain 1"/>
    <property type="match status" value="1"/>
</dbReference>
<keyword evidence="4" id="KW-0808">Transferase</keyword>
<feature type="region of interest" description="Disordered" evidence="1">
    <location>
        <begin position="88"/>
        <end position="147"/>
    </location>
</feature>
<name>A0A2U1QFW5_ARTAN</name>
<feature type="compositionally biased region" description="Polar residues" evidence="1">
    <location>
        <begin position="473"/>
        <end position="485"/>
    </location>
</feature>
<feature type="region of interest" description="Disordered" evidence="1">
    <location>
        <begin position="1"/>
        <end position="53"/>
    </location>
</feature>
<dbReference type="InterPro" id="IPR053134">
    <property type="entry name" value="RNA-dir_DNA_polymerase"/>
</dbReference>
<dbReference type="InterPro" id="IPR043502">
    <property type="entry name" value="DNA/RNA_pol_sf"/>
</dbReference>
<dbReference type="CDD" id="cd00303">
    <property type="entry name" value="retropepsin_like"/>
    <property type="match status" value="1"/>
</dbReference>
<dbReference type="Pfam" id="PF03732">
    <property type="entry name" value="Retrotrans_gag"/>
    <property type="match status" value="1"/>
</dbReference>
<evidence type="ECO:0000256" key="1">
    <source>
        <dbReference type="SAM" id="MobiDB-lite"/>
    </source>
</evidence>
<dbReference type="InterPro" id="IPR005162">
    <property type="entry name" value="Retrotrans_gag_dom"/>
</dbReference>
<feature type="domain" description="Reverse transcriptase" evidence="2">
    <location>
        <begin position="820"/>
        <end position="980"/>
    </location>
</feature>
<evidence type="ECO:0000259" key="2">
    <source>
        <dbReference type="Pfam" id="PF00078"/>
    </source>
</evidence>
<dbReference type="InterPro" id="IPR000477">
    <property type="entry name" value="RT_dom"/>
</dbReference>
<feature type="domain" description="Retrotransposon gag" evidence="3">
    <location>
        <begin position="222"/>
        <end position="314"/>
    </location>
</feature>
<dbReference type="InterPro" id="IPR043128">
    <property type="entry name" value="Rev_trsase/Diguanyl_cyclase"/>
</dbReference>
<dbReference type="Proteomes" id="UP000245207">
    <property type="component" value="Unassembled WGS sequence"/>
</dbReference>
<evidence type="ECO:0000259" key="3">
    <source>
        <dbReference type="Pfam" id="PF03732"/>
    </source>
</evidence>
<dbReference type="CDD" id="cd01647">
    <property type="entry name" value="RT_LTR"/>
    <property type="match status" value="1"/>
</dbReference>
<keyword evidence="4" id="KW-0695">RNA-directed DNA polymerase</keyword>
<sequence>MEETPFTIPAGTFEEGPDGPDPNEPPVGTNVSNPTPENHTLDHTPENASENASGDPVMQFVVQNFEQINAMYSAFSSKRKEINPSLIMENDGHPISEPWHSDSGAPPEEAVQQIPGDNTLPNKPAKKNRVTTEDLDGPSKHKPGSNTAFYNEPFTFVETEKSMRDIVASPFTARIRDYDMPDGLKVPTNLKTYDGTTDPDDHLTIFMGTMDVHKLPEPAWCRFFHITLCGAARFWYDNLSSGSINSFHELRDKFRTNFLQQRRFQKTQAEILGIRQRTDESLRDYLGRFGKETLHMTDRSDAMMTGAFISGLRPGRFFKDLIARPPKSMEDLFIQAHNFIRADEANIENRLRDSRWTDNRHGQSYRDTSRRPRDRHIIRHNGRPSERSGTHKPTFTPLLKTPAEIYATSEGKSLLRPPPRMFAPAHRRDRTRYCEFYNDHDHDTNDCVDLRKKIEACIRNGRLSHLARGAKAHNNSQGATPSNTAERGKDQIDWKQKIVESKAVNEVLMTNEQWSPIRHESGTPQQNTDIAFSWDDPIPEHCNGDNPLIIKANIGGCTIHRIYVDGGSSTEIMYEHCFQQLTNELKASIRAPTSPLVGFAGQTLWPLGVITAPLTLFDYNGKGSKTIMTDFMIVRASSPYNVILGRPGMRQLGAIASTIHSLMKFPIQSGIATVRGDILRKTEWIQISRKRVRESETEAVSETREKHNEKEDVVINEAHQDQPVAIGASLSPRSKEELQRILTENLDIFAWSPSDMTGIPREFAEHKLNIHPRTFPIRQKKRVLAKERNEAINQEVTKLVEARILKEVYFPRWVANPVMVRKSDGTWRMCIDFTSLNKACPKDSYPLPEIDQKIESLDGFRFKCFLDAYKGYHQIRIAEDDEEKTAFHTEHGTFCYEKMPFGLKNAGATYQRLVDKAFSSQLGRNIKIYVDDMVIKSKSEGSLTEDIEETFKNLRRINMKLNPKKCLFGVETGQFLGHMITKQGIEANPEKIKAVIDMISPRTVQEVQSLNGKLAALGRFLSKSAEKALPLFKTLKGCIEKKGLSMESRGRKSISRAQTTLAIPPRFGRTNSRRNSNAILGHISRND</sequence>